<dbReference type="EMBL" id="JACHJW010000001">
    <property type="protein sequence ID" value="MBB4961649.1"/>
    <property type="molecule type" value="Genomic_DNA"/>
</dbReference>
<dbReference type="NCBIfam" id="TIGR00247">
    <property type="entry name" value="endolytic transglycosylase MltG"/>
    <property type="match status" value="1"/>
</dbReference>
<dbReference type="InterPro" id="IPR003770">
    <property type="entry name" value="MLTG-like"/>
</dbReference>
<dbReference type="PANTHER" id="PTHR30518">
    <property type="entry name" value="ENDOLYTIC MUREIN TRANSGLYCOSYLASE"/>
    <property type="match status" value="1"/>
</dbReference>
<evidence type="ECO:0000256" key="2">
    <source>
        <dbReference type="ARBA" id="ARBA00022692"/>
    </source>
</evidence>
<evidence type="ECO:0000313" key="10">
    <source>
        <dbReference type="Proteomes" id="UP000578819"/>
    </source>
</evidence>
<evidence type="ECO:0000256" key="5">
    <source>
        <dbReference type="ARBA" id="ARBA00023239"/>
    </source>
</evidence>
<keyword evidence="6 7" id="KW-0961">Cell wall biogenesis/degradation</keyword>
<evidence type="ECO:0000256" key="1">
    <source>
        <dbReference type="ARBA" id="ARBA00022475"/>
    </source>
</evidence>
<evidence type="ECO:0000256" key="7">
    <source>
        <dbReference type="HAMAP-Rule" id="MF_02065"/>
    </source>
</evidence>
<sequence length="397" mass="43807">MIDELELAFDESDKGRHRRSAQRKRNKKQRGGRGKTVFALVMVLVLLGGLGGVGWYGFDRFQGYFMTPDYEGGGTGEIVIEVKQGDLAADIANTLVAAGAVKSAKAFIKAADGNSRSQSIQPGFYKVRKEMSGETALSLLLDLKNKIVKGFTVQEGLTAKNTYERLSKQTNIPIKEFEAAAKDPIALGVPDWWFKRTDGKKELRSIEGFLFPDTYEFPPNPTAEVILKAMVDRFLTVTGEMKFADEVQAKRGGISPYEALIVASLAQAEAGNKDDLGKVARVAYNRAYGDFPCKCLEMDVTVNYYLASIGKETKRSGDMTNSELDDPKNPYNRKLPGMIPTPINNPGKDALQGAMDPPPGKWLFFVAIDDKGHSEFAETYEQHQRNEDKARKAGIIP</sequence>
<dbReference type="EC" id="4.2.2.29" evidence="7"/>
<evidence type="ECO:0000256" key="4">
    <source>
        <dbReference type="ARBA" id="ARBA00023136"/>
    </source>
</evidence>
<comment type="function">
    <text evidence="7">Functions as a peptidoglycan terminase that cleaves nascent peptidoglycan strands endolytically to terminate their elongation.</text>
</comment>
<feature type="site" description="Important for catalytic activity" evidence="7">
    <location>
        <position position="269"/>
    </location>
</feature>
<dbReference type="GO" id="GO:0009252">
    <property type="term" value="P:peptidoglycan biosynthetic process"/>
    <property type="evidence" value="ECO:0007669"/>
    <property type="project" value="UniProtKB-UniRule"/>
</dbReference>
<feature type="transmembrane region" description="Helical" evidence="7">
    <location>
        <begin position="37"/>
        <end position="58"/>
    </location>
</feature>
<comment type="caution">
    <text evidence="9">The sequence shown here is derived from an EMBL/GenBank/DDBJ whole genome shotgun (WGS) entry which is preliminary data.</text>
</comment>
<keyword evidence="10" id="KW-1185">Reference proteome</keyword>
<dbReference type="RefSeq" id="WP_184537316.1">
    <property type="nucleotide sequence ID" value="NZ_JACHJW010000001.1"/>
</dbReference>
<name>A0A7W7SVD4_9ACTN</name>
<dbReference type="GO" id="GO:0008932">
    <property type="term" value="F:lytic endotransglycosylase activity"/>
    <property type="evidence" value="ECO:0007669"/>
    <property type="project" value="UniProtKB-UniRule"/>
</dbReference>
<proteinExistence type="inferred from homology"/>
<feature type="region of interest" description="Disordered" evidence="8">
    <location>
        <begin position="7"/>
        <end position="30"/>
    </location>
</feature>
<dbReference type="AlphaFoldDB" id="A0A7W7SVD4"/>
<dbReference type="Gene3D" id="3.30.1490.480">
    <property type="entry name" value="Endolytic murein transglycosylase"/>
    <property type="match status" value="1"/>
</dbReference>
<dbReference type="HAMAP" id="MF_02065">
    <property type="entry name" value="MltG"/>
    <property type="match status" value="1"/>
</dbReference>
<evidence type="ECO:0000256" key="8">
    <source>
        <dbReference type="SAM" id="MobiDB-lite"/>
    </source>
</evidence>
<dbReference type="GO" id="GO:0071555">
    <property type="term" value="P:cell wall organization"/>
    <property type="evidence" value="ECO:0007669"/>
    <property type="project" value="UniProtKB-KW"/>
</dbReference>
<keyword evidence="2 7" id="KW-0812">Transmembrane</keyword>
<keyword evidence="1 7" id="KW-1003">Cell membrane</keyword>
<keyword evidence="4 7" id="KW-0472">Membrane</keyword>
<accession>A0A7W7SVD4</accession>
<dbReference type="GO" id="GO:0005886">
    <property type="term" value="C:plasma membrane"/>
    <property type="evidence" value="ECO:0007669"/>
    <property type="project" value="UniProtKB-SubCell"/>
</dbReference>
<evidence type="ECO:0000256" key="3">
    <source>
        <dbReference type="ARBA" id="ARBA00022989"/>
    </source>
</evidence>
<comment type="subcellular location">
    <subcellularLocation>
        <location evidence="7">Cell membrane</location>
        <topology evidence="7">Single-pass membrane protein</topology>
    </subcellularLocation>
</comment>
<dbReference type="Gene3D" id="3.30.160.60">
    <property type="entry name" value="Classic Zinc Finger"/>
    <property type="match status" value="1"/>
</dbReference>
<organism evidence="9 10">
    <name type="scientific">Micromonospora polyrhachis</name>
    <dbReference type="NCBI Taxonomy" id="1282883"/>
    <lineage>
        <taxon>Bacteria</taxon>
        <taxon>Bacillati</taxon>
        <taxon>Actinomycetota</taxon>
        <taxon>Actinomycetes</taxon>
        <taxon>Micromonosporales</taxon>
        <taxon>Micromonosporaceae</taxon>
        <taxon>Micromonospora</taxon>
    </lineage>
</organism>
<reference evidence="9 10" key="1">
    <citation type="submission" date="2020-08" db="EMBL/GenBank/DDBJ databases">
        <title>Sequencing the genomes of 1000 actinobacteria strains.</title>
        <authorList>
            <person name="Klenk H.-P."/>
        </authorList>
    </citation>
    <scope>NUCLEOTIDE SEQUENCE [LARGE SCALE GENOMIC DNA]</scope>
    <source>
        <strain evidence="9 10">DSM 45886</strain>
    </source>
</reference>
<dbReference type="Proteomes" id="UP000578819">
    <property type="component" value="Unassembled WGS sequence"/>
</dbReference>
<comment type="catalytic activity">
    <reaction evidence="7">
        <text>a peptidoglycan chain = a peptidoglycan chain with N-acetyl-1,6-anhydromuramyl-[peptide] at the reducing end + a peptidoglycan chain with N-acetylglucosamine at the non-reducing end.</text>
        <dbReference type="EC" id="4.2.2.29"/>
    </reaction>
</comment>
<feature type="compositionally biased region" description="Basic residues" evidence="8">
    <location>
        <begin position="15"/>
        <end position="30"/>
    </location>
</feature>
<keyword evidence="3 7" id="KW-1133">Transmembrane helix</keyword>
<gene>
    <name evidence="7" type="primary">mltG</name>
    <name evidence="9" type="ORF">FHR38_005382</name>
</gene>
<protein>
    <recommendedName>
        <fullName evidence="7">Endolytic murein transglycosylase</fullName>
        <ecNumber evidence="7">4.2.2.29</ecNumber>
    </recommendedName>
    <alternativeName>
        <fullName evidence="7">Peptidoglycan lytic transglycosylase</fullName>
    </alternativeName>
    <alternativeName>
        <fullName evidence="7">Peptidoglycan polymerization terminase</fullName>
    </alternativeName>
</protein>
<comment type="similarity">
    <text evidence="7">Belongs to the transglycosylase MltG family.</text>
</comment>
<dbReference type="Pfam" id="PF02618">
    <property type="entry name" value="YceG"/>
    <property type="match status" value="1"/>
</dbReference>
<evidence type="ECO:0000313" key="9">
    <source>
        <dbReference type="EMBL" id="MBB4961649.1"/>
    </source>
</evidence>
<dbReference type="PANTHER" id="PTHR30518:SF2">
    <property type="entry name" value="ENDOLYTIC MUREIN TRANSGLYCOSYLASE"/>
    <property type="match status" value="1"/>
</dbReference>
<keyword evidence="5 7" id="KW-0456">Lyase</keyword>
<evidence type="ECO:0000256" key="6">
    <source>
        <dbReference type="ARBA" id="ARBA00023316"/>
    </source>
</evidence>